<comment type="caution">
    <text evidence="2">The sequence shown here is derived from an EMBL/GenBank/DDBJ whole genome shotgun (WGS) entry which is preliminary data.</text>
</comment>
<dbReference type="Gene3D" id="3.30.710.10">
    <property type="entry name" value="Potassium Channel Kv1.1, Chain A"/>
    <property type="match status" value="1"/>
</dbReference>
<dbReference type="CDD" id="cd18186">
    <property type="entry name" value="BTB_POZ_ZBTB_KLHL-like"/>
    <property type="match status" value="1"/>
</dbReference>
<feature type="domain" description="BTB" evidence="1">
    <location>
        <begin position="23"/>
        <end position="90"/>
    </location>
</feature>
<proteinExistence type="predicted"/>
<dbReference type="Proteomes" id="UP000789375">
    <property type="component" value="Unassembled WGS sequence"/>
</dbReference>
<dbReference type="PROSITE" id="PS50097">
    <property type="entry name" value="BTB"/>
    <property type="match status" value="1"/>
</dbReference>
<dbReference type="AlphaFoldDB" id="A0A9N9AL86"/>
<evidence type="ECO:0000313" key="2">
    <source>
        <dbReference type="EMBL" id="CAG8534601.1"/>
    </source>
</evidence>
<dbReference type="Pfam" id="PF00651">
    <property type="entry name" value="BTB"/>
    <property type="match status" value="1"/>
</dbReference>
<protein>
    <submittedName>
        <fullName evidence="2">3513_t:CDS:1</fullName>
    </submittedName>
</protein>
<evidence type="ECO:0000313" key="3">
    <source>
        <dbReference type="Proteomes" id="UP000789375"/>
    </source>
</evidence>
<dbReference type="InterPro" id="IPR000210">
    <property type="entry name" value="BTB/POZ_dom"/>
</dbReference>
<name>A0A9N9AL86_FUNMO</name>
<gene>
    <name evidence="2" type="ORF">FMOSSE_LOCUS5676</name>
</gene>
<sequence>MASEFFSGLSQNFSQLLEDADDYNIIIKVGENSNTKEFNAHSNILRARSPYFKRALSQNWVTKKNNMINFAKPNISPTVFEMIISYYWANTTESFIFSLGDGKDLKNYKISRVKNSSYAMYESHYQNTALNFGNSDLVINNNVGTCNQSQYASNILDLNSFTIEEMEIFRFY</sequence>
<dbReference type="EMBL" id="CAJVPP010001111">
    <property type="protein sequence ID" value="CAG8534601.1"/>
    <property type="molecule type" value="Genomic_DNA"/>
</dbReference>
<dbReference type="InterPro" id="IPR011333">
    <property type="entry name" value="SKP1/BTB/POZ_sf"/>
</dbReference>
<reference evidence="2" key="1">
    <citation type="submission" date="2021-06" db="EMBL/GenBank/DDBJ databases">
        <authorList>
            <person name="Kallberg Y."/>
            <person name="Tangrot J."/>
            <person name="Rosling A."/>
        </authorList>
    </citation>
    <scope>NUCLEOTIDE SEQUENCE</scope>
    <source>
        <strain evidence="2">87-6 pot B 2015</strain>
    </source>
</reference>
<evidence type="ECO:0000259" key="1">
    <source>
        <dbReference type="PROSITE" id="PS50097"/>
    </source>
</evidence>
<organism evidence="2 3">
    <name type="scientific">Funneliformis mosseae</name>
    <name type="common">Endomycorrhizal fungus</name>
    <name type="synonym">Glomus mosseae</name>
    <dbReference type="NCBI Taxonomy" id="27381"/>
    <lineage>
        <taxon>Eukaryota</taxon>
        <taxon>Fungi</taxon>
        <taxon>Fungi incertae sedis</taxon>
        <taxon>Mucoromycota</taxon>
        <taxon>Glomeromycotina</taxon>
        <taxon>Glomeromycetes</taxon>
        <taxon>Glomerales</taxon>
        <taxon>Glomeraceae</taxon>
        <taxon>Funneliformis</taxon>
    </lineage>
</organism>
<accession>A0A9N9AL86</accession>
<keyword evidence="3" id="KW-1185">Reference proteome</keyword>
<dbReference type="SUPFAM" id="SSF54695">
    <property type="entry name" value="POZ domain"/>
    <property type="match status" value="1"/>
</dbReference>